<dbReference type="EMBL" id="JAQQAF010000009">
    <property type="protein sequence ID" value="KAJ8461269.1"/>
    <property type="molecule type" value="Genomic_DNA"/>
</dbReference>
<comment type="caution">
    <text evidence="1">The sequence shown here is derived from an EMBL/GenBank/DDBJ whole genome shotgun (WGS) entry which is preliminary data.</text>
</comment>
<name>A0AAV8PW89_ENSVE</name>
<evidence type="ECO:0000313" key="1">
    <source>
        <dbReference type="EMBL" id="KAJ8461269.1"/>
    </source>
</evidence>
<reference evidence="1 2" key="1">
    <citation type="submission" date="2022-12" db="EMBL/GenBank/DDBJ databases">
        <title>Chromosome-scale assembly of the Ensete ventricosum genome.</title>
        <authorList>
            <person name="Dussert Y."/>
            <person name="Stocks J."/>
            <person name="Wendawek A."/>
            <person name="Woldeyes F."/>
            <person name="Nichols R.A."/>
            <person name="Borrell J.S."/>
        </authorList>
    </citation>
    <scope>NUCLEOTIDE SEQUENCE [LARGE SCALE GENOMIC DNA]</scope>
    <source>
        <strain evidence="2">cv. Maze</strain>
        <tissue evidence="1">Seeds</tissue>
    </source>
</reference>
<sequence length="87" mass="9971">MAFNATCLSDHPPSSSSTEVFLQWSPRLLPHRAIYWPQLPNILHQDRVVGSFPSLKRCDMNPDSIIAHMATGKEFFWFREEQAAISL</sequence>
<evidence type="ECO:0000313" key="2">
    <source>
        <dbReference type="Proteomes" id="UP001222027"/>
    </source>
</evidence>
<organism evidence="1 2">
    <name type="scientific">Ensete ventricosum</name>
    <name type="common">Abyssinian banana</name>
    <name type="synonym">Musa ensete</name>
    <dbReference type="NCBI Taxonomy" id="4639"/>
    <lineage>
        <taxon>Eukaryota</taxon>
        <taxon>Viridiplantae</taxon>
        <taxon>Streptophyta</taxon>
        <taxon>Embryophyta</taxon>
        <taxon>Tracheophyta</taxon>
        <taxon>Spermatophyta</taxon>
        <taxon>Magnoliopsida</taxon>
        <taxon>Liliopsida</taxon>
        <taxon>Zingiberales</taxon>
        <taxon>Musaceae</taxon>
        <taxon>Ensete</taxon>
    </lineage>
</organism>
<accession>A0AAV8PW89</accession>
<dbReference type="AlphaFoldDB" id="A0AAV8PW89"/>
<dbReference type="Proteomes" id="UP001222027">
    <property type="component" value="Unassembled WGS sequence"/>
</dbReference>
<proteinExistence type="predicted"/>
<keyword evidence="2" id="KW-1185">Reference proteome</keyword>
<gene>
    <name evidence="1" type="ORF">OPV22_034195</name>
</gene>
<protein>
    <submittedName>
        <fullName evidence="1">Uncharacterized protein</fullName>
    </submittedName>
</protein>